<evidence type="ECO:0000256" key="2">
    <source>
        <dbReference type="ARBA" id="ARBA00022980"/>
    </source>
</evidence>
<keyword evidence="2 5" id="KW-0689">Ribosomal protein</keyword>
<organism evidence="6 7">
    <name type="scientific">Caldanaerovirga acetigignens</name>
    <dbReference type="NCBI Taxonomy" id="447595"/>
    <lineage>
        <taxon>Bacteria</taxon>
        <taxon>Bacillati</taxon>
        <taxon>Bacillota</taxon>
        <taxon>Clostridia</taxon>
        <taxon>Thermosediminibacterales</taxon>
        <taxon>Thermosediminibacteraceae</taxon>
        <taxon>Caldanaerovirga</taxon>
    </lineage>
</organism>
<dbReference type="Gene3D" id="3.30.70.1730">
    <property type="match status" value="1"/>
</dbReference>
<dbReference type="AlphaFoldDB" id="A0A1M7KTF8"/>
<dbReference type="GO" id="GO:0006412">
    <property type="term" value="P:translation"/>
    <property type="evidence" value="ECO:0007669"/>
    <property type="project" value="UniProtKB-UniRule"/>
</dbReference>
<keyword evidence="3 5" id="KW-0687">Ribonucleoprotein</keyword>
<keyword evidence="5" id="KW-0699">rRNA-binding</keyword>
<comment type="similarity">
    <text evidence="1 5">Belongs to the universal ribosomal protein uL10 family.</text>
</comment>
<accession>A0A1M7KTF8</accession>
<comment type="function">
    <text evidence="5">Forms part of the ribosomal stalk, playing a central role in the interaction of the ribosome with GTP-bound translation factors.</text>
</comment>
<name>A0A1M7KTF8_9FIRM</name>
<protein>
    <recommendedName>
        <fullName evidence="4 5">Large ribosomal subunit protein uL10</fullName>
    </recommendedName>
</protein>
<dbReference type="CDD" id="cd05797">
    <property type="entry name" value="Ribosomal_L10"/>
    <property type="match status" value="1"/>
</dbReference>
<dbReference type="HAMAP" id="MF_00362">
    <property type="entry name" value="Ribosomal_uL10"/>
    <property type="match status" value="1"/>
</dbReference>
<proteinExistence type="inferred from homology"/>
<keyword evidence="5" id="KW-0694">RNA-binding</keyword>
<evidence type="ECO:0000256" key="3">
    <source>
        <dbReference type="ARBA" id="ARBA00023274"/>
    </source>
</evidence>
<dbReference type="PANTHER" id="PTHR11560">
    <property type="entry name" value="39S RIBOSOMAL PROTEIN L10, MITOCHONDRIAL"/>
    <property type="match status" value="1"/>
</dbReference>
<dbReference type="GO" id="GO:0015934">
    <property type="term" value="C:large ribosomal subunit"/>
    <property type="evidence" value="ECO:0007669"/>
    <property type="project" value="InterPro"/>
</dbReference>
<dbReference type="NCBIfam" id="NF000955">
    <property type="entry name" value="PRK00099.1-1"/>
    <property type="match status" value="1"/>
</dbReference>
<evidence type="ECO:0000256" key="1">
    <source>
        <dbReference type="ARBA" id="ARBA00008889"/>
    </source>
</evidence>
<gene>
    <name evidence="5" type="primary">rplJ</name>
    <name evidence="6" type="ORF">SAMN05660826_01702</name>
</gene>
<evidence type="ECO:0000313" key="6">
    <source>
        <dbReference type="EMBL" id="SHM68775.1"/>
    </source>
</evidence>
<dbReference type="SUPFAM" id="SSF160369">
    <property type="entry name" value="Ribosomal protein L10-like"/>
    <property type="match status" value="1"/>
</dbReference>
<dbReference type="InterPro" id="IPR043141">
    <property type="entry name" value="Ribosomal_uL10-like_sf"/>
</dbReference>
<dbReference type="EMBL" id="FRCR01000009">
    <property type="protein sequence ID" value="SHM68775.1"/>
    <property type="molecule type" value="Genomic_DNA"/>
</dbReference>
<dbReference type="InterPro" id="IPR001790">
    <property type="entry name" value="Ribosomal_uL10"/>
</dbReference>
<evidence type="ECO:0000256" key="4">
    <source>
        <dbReference type="ARBA" id="ARBA00035202"/>
    </source>
</evidence>
<dbReference type="InterPro" id="IPR047865">
    <property type="entry name" value="Ribosomal_uL10_bac_type"/>
</dbReference>
<keyword evidence="7" id="KW-1185">Reference proteome</keyword>
<dbReference type="RefSeq" id="WP_073257495.1">
    <property type="nucleotide sequence ID" value="NZ_FRCR01000009.1"/>
</dbReference>
<comment type="subunit">
    <text evidence="5">Part of the ribosomal stalk of the 50S ribosomal subunit. The N-terminus interacts with L11 and the large rRNA to form the base of the stalk. The C-terminus forms an elongated spine to which L12 dimers bind in a sequential fashion forming a multimeric L10(L12)X complex.</text>
</comment>
<dbReference type="STRING" id="447595.SAMN05660826_01702"/>
<dbReference type="InterPro" id="IPR022973">
    <property type="entry name" value="Ribosomal_uL10_bac"/>
</dbReference>
<evidence type="ECO:0000256" key="5">
    <source>
        <dbReference type="HAMAP-Rule" id="MF_00362"/>
    </source>
</evidence>
<dbReference type="InterPro" id="IPR002363">
    <property type="entry name" value="Ribosomal_uL10_CS_bac"/>
</dbReference>
<dbReference type="PROSITE" id="PS01109">
    <property type="entry name" value="RIBOSOMAL_L10"/>
    <property type="match status" value="1"/>
</dbReference>
<sequence>MGAREEKKKLVAELKDKFSKARAAILTDYKGLNVAEMTELRRKLREQGIEYKVVKNTLTKIAVKDLEFNLDEYLEGPTAIAFGYDDPVTPAKILMDFAKDHKSLEIKGGIVEGRVTDKAAVEQLAKLPKKEELIAKAVGAIQSPLFGIVWVLQGPIRDLVYTLQAIQEKKAS</sequence>
<dbReference type="Pfam" id="PF00466">
    <property type="entry name" value="Ribosomal_L10"/>
    <property type="match status" value="1"/>
</dbReference>
<dbReference type="OrthoDB" id="9808307at2"/>
<reference evidence="7" key="1">
    <citation type="submission" date="2016-11" db="EMBL/GenBank/DDBJ databases">
        <authorList>
            <person name="Varghese N."/>
            <person name="Submissions S."/>
        </authorList>
    </citation>
    <scope>NUCLEOTIDE SEQUENCE [LARGE SCALE GENOMIC DNA]</scope>
    <source>
        <strain evidence="7">DSM 18802</strain>
    </source>
</reference>
<dbReference type="GO" id="GO:0003735">
    <property type="term" value="F:structural constituent of ribosome"/>
    <property type="evidence" value="ECO:0007669"/>
    <property type="project" value="InterPro"/>
</dbReference>
<dbReference type="GO" id="GO:0070180">
    <property type="term" value="F:large ribosomal subunit rRNA binding"/>
    <property type="evidence" value="ECO:0007669"/>
    <property type="project" value="UniProtKB-UniRule"/>
</dbReference>
<evidence type="ECO:0000313" key="7">
    <source>
        <dbReference type="Proteomes" id="UP000184375"/>
    </source>
</evidence>
<dbReference type="Proteomes" id="UP000184375">
    <property type="component" value="Unassembled WGS sequence"/>
</dbReference>
<dbReference type="Gene3D" id="6.10.250.290">
    <property type="match status" value="1"/>
</dbReference>